<evidence type="ECO:0000313" key="2">
    <source>
        <dbReference type="Proteomes" id="UP000030641"/>
    </source>
</evidence>
<dbReference type="InParanoid" id="A0A074YRW7"/>
<dbReference type="EMBL" id="KL584751">
    <property type="protein sequence ID" value="KEQ98909.1"/>
    <property type="molecule type" value="Genomic_DNA"/>
</dbReference>
<dbReference type="InterPro" id="IPR029058">
    <property type="entry name" value="AB_hydrolase_fold"/>
</dbReference>
<dbReference type="HOGENOM" id="CLU_014627_1_0_1"/>
<dbReference type="Proteomes" id="UP000030641">
    <property type="component" value="Unassembled WGS sequence"/>
</dbReference>
<sequence length="816" mass="89720">MGNLRPLPKATWGADPLEFYGGFRNLEYDQEAKFPSSLAPNATVSWFTVEAQQSSCDTLSAQLALSVAFPNVDLESLQRIYGWAALQYQGWARGLLHVNGPQSQTLTLATDNLLEFYLDGVHHFGGDYYAFRKAPIVLHLEPGEHIIDLRLVRDVRAMGGVGSPTIDFQLEARASTKDLHIANNNIIMPDMVGGRLASMLGSIQVRNDHVHDIEVLGVTANDSSYFVWLLQPENFRVVSGQTRHVSVAISCESNCSPYLGIDIEYRVGGKPRSPVSVLHVDYKFTQPELHKPLKVTLYHPGGMVSYAILRPPPMNVTCPLDSEGSLPVLLQLHGAGVEADNDIVRHALDPLSDLCAWALFPTGSTPWSGDDWHVWGFADVEAAVRAIPGWIESIGWTGPGVNTKRWLDKELAAPISGYSSIQNYVPYDLWQPMSPSVRALLDASLSSYRHETLLENVKGIHIQQQHGSIDDNVPVFHSRLMSQLIKQAGANSSYTELPNKNHWFDGIMTTETLSQFFKQELNGFARPLRTPEAFTLAVANPADSGPKFGVEILHLRRPGQLGKIHVSLSSSVCFIQSSNVLSLRLPKICPRTHDVVVDGQKISLPVDSEKSDLWLLPDGTWKVLSEHRSPALRHRNQLGGMDALFRTQNTLQIVSHSQQARRVALQMSRNLCQYLGADTEVLDSGNEPSRQYSNIIRVLISSDPPASHLGQFALQVDASSGISIRTTDGHMRYPSSAGLGAIFLRPLPEGAVELVVWGHDAVGLDVASRLVPMLPGVGQPDFVVADKKMLQMGAGGVLAMGSFDHLWNVTGNSYFT</sequence>
<dbReference type="AlphaFoldDB" id="A0A074YRW7"/>
<organism evidence="1 2">
    <name type="scientific">Aureobasidium subglaciale (strain EXF-2481)</name>
    <name type="common">Aureobasidium pullulans var. subglaciale</name>
    <dbReference type="NCBI Taxonomy" id="1043005"/>
    <lineage>
        <taxon>Eukaryota</taxon>
        <taxon>Fungi</taxon>
        <taxon>Dikarya</taxon>
        <taxon>Ascomycota</taxon>
        <taxon>Pezizomycotina</taxon>
        <taxon>Dothideomycetes</taxon>
        <taxon>Dothideomycetidae</taxon>
        <taxon>Dothideales</taxon>
        <taxon>Saccotheciaceae</taxon>
        <taxon>Aureobasidium</taxon>
    </lineage>
</organism>
<keyword evidence="2" id="KW-1185">Reference proteome</keyword>
<proteinExistence type="predicted"/>
<gene>
    <name evidence="1" type="ORF">AUEXF2481DRAFT_1739</name>
</gene>
<dbReference type="GeneID" id="25362276"/>
<name>A0A074YRW7_AURSE</name>
<dbReference type="OMA" id="HAREQHF"/>
<dbReference type="Gene3D" id="3.40.50.1820">
    <property type="entry name" value="alpha/beta hydrolase"/>
    <property type="match status" value="1"/>
</dbReference>
<dbReference type="RefSeq" id="XP_013347183.1">
    <property type="nucleotide sequence ID" value="XM_013491729.1"/>
</dbReference>
<evidence type="ECO:0000313" key="1">
    <source>
        <dbReference type="EMBL" id="KEQ98909.1"/>
    </source>
</evidence>
<dbReference type="STRING" id="1043005.A0A074YRW7"/>
<protein>
    <recommendedName>
        <fullName evidence="3">Peptidase S9 prolyl oligopeptidase catalytic domain-containing protein</fullName>
    </recommendedName>
</protein>
<accession>A0A074YRW7</accession>
<dbReference type="OrthoDB" id="449091at2759"/>
<evidence type="ECO:0008006" key="3">
    <source>
        <dbReference type="Google" id="ProtNLM"/>
    </source>
</evidence>
<reference evidence="1 2" key="1">
    <citation type="journal article" date="2014" name="BMC Genomics">
        <title>Genome sequencing of four Aureobasidium pullulans varieties: biotechnological potential, stress tolerance, and description of new species.</title>
        <authorList>
            <person name="Gostin Ar C."/>
            <person name="Ohm R.A."/>
            <person name="Kogej T."/>
            <person name="Sonjak S."/>
            <person name="Turk M."/>
            <person name="Zajc J."/>
            <person name="Zalar P."/>
            <person name="Grube M."/>
            <person name="Sun H."/>
            <person name="Han J."/>
            <person name="Sharma A."/>
            <person name="Chiniquy J."/>
            <person name="Ngan C.Y."/>
            <person name="Lipzen A."/>
            <person name="Barry K."/>
            <person name="Grigoriev I.V."/>
            <person name="Gunde-Cimerman N."/>
        </authorList>
    </citation>
    <scope>NUCLEOTIDE SEQUENCE [LARGE SCALE GENOMIC DNA]</scope>
    <source>
        <strain evidence="1 2">EXF-2481</strain>
    </source>
</reference>
<dbReference type="SUPFAM" id="SSF53474">
    <property type="entry name" value="alpha/beta-Hydrolases"/>
    <property type="match status" value="1"/>
</dbReference>